<protein>
    <recommendedName>
        <fullName evidence="11">Probable nicotinate-nucleotide adenylyltransferase</fullName>
        <ecNumber evidence="11">2.7.7.18</ecNumber>
    </recommendedName>
    <alternativeName>
        <fullName evidence="11">Deamido-NAD(+) diphosphorylase</fullName>
    </alternativeName>
    <alternativeName>
        <fullName evidence="11">Deamido-NAD(+) pyrophosphorylase</fullName>
    </alternativeName>
    <alternativeName>
        <fullName evidence="11">Nicotinate mononucleotide adenylyltransferase</fullName>
        <shortName evidence="11">NaMN adenylyltransferase</shortName>
    </alternativeName>
</protein>
<evidence type="ECO:0000313" key="14">
    <source>
        <dbReference type="Proteomes" id="UP001524587"/>
    </source>
</evidence>
<dbReference type="GO" id="GO:0004515">
    <property type="term" value="F:nicotinate-nucleotide adenylyltransferase activity"/>
    <property type="evidence" value="ECO:0007669"/>
    <property type="project" value="UniProtKB-EC"/>
</dbReference>
<comment type="caution">
    <text evidence="13">The sequence shown here is derived from an EMBL/GenBank/DDBJ whole genome shotgun (WGS) entry which is preliminary data.</text>
</comment>
<dbReference type="EC" id="2.7.7.18" evidence="11"/>
<evidence type="ECO:0000256" key="8">
    <source>
        <dbReference type="ARBA" id="ARBA00022840"/>
    </source>
</evidence>
<dbReference type="Proteomes" id="UP001524587">
    <property type="component" value="Unassembled WGS sequence"/>
</dbReference>
<organism evidence="13 14">
    <name type="scientific">Endosaccharibacter trunci</name>
    <dbReference type="NCBI Taxonomy" id="2812733"/>
    <lineage>
        <taxon>Bacteria</taxon>
        <taxon>Pseudomonadati</taxon>
        <taxon>Pseudomonadota</taxon>
        <taxon>Alphaproteobacteria</taxon>
        <taxon>Acetobacterales</taxon>
        <taxon>Acetobacteraceae</taxon>
        <taxon>Endosaccharibacter</taxon>
    </lineage>
</organism>
<dbReference type="SUPFAM" id="SSF52374">
    <property type="entry name" value="Nucleotidylyl transferase"/>
    <property type="match status" value="1"/>
</dbReference>
<comment type="similarity">
    <text evidence="3 11">Belongs to the NadD family.</text>
</comment>
<keyword evidence="6 11" id="KW-0548">Nucleotidyltransferase</keyword>
<dbReference type="Gene3D" id="3.40.50.620">
    <property type="entry name" value="HUPs"/>
    <property type="match status" value="1"/>
</dbReference>
<dbReference type="PANTHER" id="PTHR39321">
    <property type="entry name" value="NICOTINATE-NUCLEOTIDE ADENYLYLTRANSFERASE-RELATED"/>
    <property type="match status" value="1"/>
</dbReference>
<evidence type="ECO:0000256" key="3">
    <source>
        <dbReference type="ARBA" id="ARBA00009014"/>
    </source>
</evidence>
<comment type="pathway">
    <text evidence="2 11">Cofactor biosynthesis; NAD(+) biosynthesis; deamido-NAD(+) from nicotinate D-ribonucleotide: step 1/1.</text>
</comment>
<evidence type="ECO:0000256" key="7">
    <source>
        <dbReference type="ARBA" id="ARBA00022741"/>
    </source>
</evidence>
<evidence type="ECO:0000256" key="4">
    <source>
        <dbReference type="ARBA" id="ARBA00022642"/>
    </source>
</evidence>
<dbReference type="InterPro" id="IPR005248">
    <property type="entry name" value="NadD/NMNAT"/>
</dbReference>
<dbReference type="Pfam" id="PF01467">
    <property type="entry name" value="CTP_transf_like"/>
    <property type="match status" value="1"/>
</dbReference>
<accession>A0ABT1W9L8</accession>
<evidence type="ECO:0000256" key="6">
    <source>
        <dbReference type="ARBA" id="ARBA00022695"/>
    </source>
</evidence>
<evidence type="ECO:0000256" key="2">
    <source>
        <dbReference type="ARBA" id="ARBA00005019"/>
    </source>
</evidence>
<dbReference type="CDD" id="cd02165">
    <property type="entry name" value="NMNAT"/>
    <property type="match status" value="1"/>
</dbReference>
<evidence type="ECO:0000256" key="11">
    <source>
        <dbReference type="HAMAP-Rule" id="MF_00244"/>
    </source>
</evidence>
<proteinExistence type="inferred from homology"/>
<keyword evidence="7 11" id="KW-0547">Nucleotide-binding</keyword>
<dbReference type="InterPro" id="IPR014729">
    <property type="entry name" value="Rossmann-like_a/b/a_fold"/>
</dbReference>
<evidence type="ECO:0000259" key="12">
    <source>
        <dbReference type="Pfam" id="PF01467"/>
    </source>
</evidence>
<sequence>MVPRWGDGRRLRIGLLGGSFNPAHSGHRQVAELALRRLGLDQVWLLVSPGNPLKPRAGMAPIERRLRSAAAIADGRRVVATDIERVIHTRYTIDTLRTLVRRFPRARFVWLMGADGLDGLPHWRRWREIAALMPIAVLPRPSYNHRALAGRAAHALSRARRPAREAGVLAERDAPAWSFLPTPQTDISATALRNAAHNTWPADAGSR</sequence>
<evidence type="ECO:0000256" key="1">
    <source>
        <dbReference type="ARBA" id="ARBA00002324"/>
    </source>
</evidence>
<comment type="catalytic activity">
    <reaction evidence="10 11">
        <text>nicotinate beta-D-ribonucleotide + ATP + H(+) = deamido-NAD(+) + diphosphate</text>
        <dbReference type="Rhea" id="RHEA:22860"/>
        <dbReference type="ChEBI" id="CHEBI:15378"/>
        <dbReference type="ChEBI" id="CHEBI:30616"/>
        <dbReference type="ChEBI" id="CHEBI:33019"/>
        <dbReference type="ChEBI" id="CHEBI:57502"/>
        <dbReference type="ChEBI" id="CHEBI:58437"/>
        <dbReference type="EC" id="2.7.7.18"/>
    </reaction>
</comment>
<keyword evidence="4 11" id="KW-0662">Pyridine nucleotide biosynthesis</keyword>
<reference evidence="13 14" key="1">
    <citation type="submission" date="2022-06" db="EMBL/GenBank/DDBJ databases">
        <title>Endosaccharibacter gen. nov., sp. nov., endophytic bacteria isolated from sugarcane.</title>
        <authorList>
            <person name="Pitiwittayakul N."/>
            <person name="Yukphan P."/>
            <person name="Charoenyingcharoen P."/>
            <person name="Tanasupawat S."/>
        </authorList>
    </citation>
    <scope>NUCLEOTIDE SEQUENCE [LARGE SCALE GENOMIC DNA]</scope>
    <source>
        <strain evidence="13 14">KSS8</strain>
    </source>
</reference>
<dbReference type="HAMAP" id="MF_00244">
    <property type="entry name" value="NaMN_adenylyltr"/>
    <property type="match status" value="1"/>
</dbReference>
<dbReference type="PANTHER" id="PTHR39321:SF3">
    <property type="entry name" value="PHOSPHOPANTETHEINE ADENYLYLTRANSFERASE"/>
    <property type="match status" value="1"/>
</dbReference>
<keyword evidence="14" id="KW-1185">Reference proteome</keyword>
<evidence type="ECO:0000256" key="10">
    <source>
        <dbReference type="ARBA" id="ARBA00048721"/>
    </source>
</evidence>
<dbReference type="InterPro" id="IPR004821">
    <property type="entry name" value="Cyt_trans-like"/>
</dbReference>
<name>A0ABT1W9L8_9PROT</name>
<dbReference type="EMBL" id="JAMSKV010000013">
    <property type="protein sequence ID" value="MCQ8279579.1"/>
    <property type="molecule type" value="Genomic_DNA"/>
</dbReference>
<dbReference type="NCBIfam" id="NF000843">
    <property type="entry name" value="PRK00071.2-2"/>
    <property type="match status" value="1"/>
</dbReference>
<keyword evidence="8 11" id="KW-0067">ATP-binding</keyword>
<comment type="function">
    <text evidence="1 11">Catalyzes the reversible adenylation of nicotinate mononucleotide (NaMN) to nicotinic acid adenine dinucleotide (NaAD).</text>
</comment>
<keyword evidence="5 11" id="KW-0808">Transferase</keyword>
<gene>
    <name evidence="11" type="primary">nadD</name>
    <name evidence="13" type="ORF">NFI95_14125</name>
</gene>
<evidence type="ECO:0000256" key="5">
    <source>
        <dbReference type="ARBA" id="ARBA00022679"/>
    </source>
</evidence>
<keyword evidence="9 11" id="KW-0520">NAD</keyword>
<feature type="domain" description="Cytidyltransferase-like" evidence="12">
    <location>
        <begin position="15"/>
        <end position="194"/>
    </location>
</feature>
<evidence type="ECO:0000313" key="13">
    <source>
        <dbReference type="EMBL" id="MCQ8279579.1"/>
    </source>
</evidence>
<evidence type="ECO:0000256" key="9">
    <source>
        <dbReference type="ARBA" id="ARBA00023027"/>
    </source>
</evidence>